<dbReference type="SUPFAM" id="SSF52343">
    <property type="entry name" value="Ferredoxin reductase-like, C-terminal NADP-linked domain"/>
    <property type="match status" value="1"/>
</dbReference>
<sequence>MAISLALPWSPGERAMQTLLHTPPDTDNPTSSFMTPQAATMLARAPTIALGALDADGRPWATVWGGEPGFAQPLGNGIFGVRAPVDRRFDPVAQALADGKSEGEVVRDEGRAGRMVAGLPIDLVTRKRVKVFGRMVVASLGKGGGGVADERDGGGEGDADDADGAGEMQLVVKVEQSLGNCPKYLNSKTITPATPHPVLLSSSPTLTPTARALIAKADLFFISSANATTHDMDVNHRGGPAGFVRILPSSDPSSPTTLVYPEYSGNRLYQTLGNLHTTPLAGLCFPDFATGDVLYATGTARIHAGKAAAALLPRSTLAVAVTLTAARLVRRGLPFRGTPAAAGAGNAAAVPKTGTDEEKKMLGMSPYNPPVRLLAAEGNLLSSTGKQAQQQEQELTAKLSRREAITPASIARFTFALSAPAAVARGQWVALDASEELDAGYSHMRDDDPASLNDDFVRTFTVTWADGWDDGDEGVVRPSTQFAITVRRHGPVTGLLFNTSERAPGLVLPVRGFGGGEFRVRAAAAGATAGLTPFVAGGVGVTPLLAELAGASGLDPASVALFWTLRRADAALVGDVFRRWPGLARGARVFLTTRGGGGGGGDGDGDVDGVVEGLRGQAAVVEGRRLEEDDLREVESERWYLCAGTALHKQVVAWLAGRGEVVSESFNF</sequence>
<evidence type="ECO:0000313" key="3">
    <source>
        <dbReference type="EMBL" id="OMP86641.1"/>
    </source>
</evidence>
<dbReference type="EMBL" id="MSZU01000080">
    <property type="protein sequence ID" value="OMP86641.1"/>
    <property type="molecule type" value="Genomic_DNA"/>
</dbReference>
<dbReference type="PROSITE" id="PS51384">
    <property type="entry name" value="FAD_FR"/>
    <property type="match status" value="1"/>
</dbReference>
<dbReference type="InterPro" id="IPR017927">
    <property type="entry name" value="FAD-bd_FR_type"/>
</dbReference>
<protein>
    <recommendedName>
        <fullName evidence="2">FAD-binding FR-type domain-containing protein</fullName>
    </recommendedName>
</protein>
<dbReference type="PANTHER" id="PTHR42815">
    <property type="entry name" value="FAD-BINDING, PUTATIVE (AFU_ORTHOLOGUE AFUA_6G07600)-RELATED"/>
    <property type="match status" value="1"/>
</dbReference>
<organism evidence="3 4">
    <name type="scientific">Diplodia seriata</name>
    <dbReference type="NCBI Taxonomy" id="420778"/>
    <lineage>
        <taxon>Eukaryota</taxon>
        <taxon>Fungi</taxon>
        <taxon>Dikarya</taxon>
        <taxon>Ascomycota</taxon>
        <taxon>Pezizomycotina</taxon>
        <taxon>Dothideomycetes</taxon>
        <taxon>Dothideomycetes incertae sedis</taxon>
        <taxon>Botryosphaeriales</taxon>
        <taxon>Botryosphaeriaceae</taxon>
        <taxon>Diplodia</taxon>
    </lineage>
</organism>
<dbReference type="InterPro" id="IPR039261">
    <property type="entry name" value="FNR_nucleotide-bd"/>
</dbReference>
<dbReference type="Proteomes" id="UP000190776">
    <property type="component" value="Unassembled WGS sequence"/>
</dbReference>
<evidence type="ECO:0000259" key="2">
    <source>
        <dbReference type="PROSITE" id="PS51384"/>
    </source>
</evidence>
<dbReference type="Gene3D" id="2.30.110.10">
    <property type="entry name" value="Electron Transport, Fmn-binding Protein, Chain A"/>
    <property type="match status" value="1"/>
</dbReference>
<name>A0A1S8BGS2_9PEZI</name>
<dbReference type="AlphaFoldDB" id="A0A1S8BGS2"/>
<evidence type="ECO:0000313" key="4">
    <source>
        <dbReference type="Proteomes" id="UP000190776"/>
    </source>
</evidence>
<dbReference type="InterPro" id="IPR012349">
    <property type="entry name" value="Split_barrel_FMN-bd"/>
</dbReference>
<dbReference type="STRING" id="420778.A0A1S8BGS2"/>
<dbReference type="Gene3D" id="3.40.50.80">
    <property type="entry name" value="Nucleotide-binding domain of ferredoxin-NADP reductase (FNR) module"/>
    <property type="match status" value="1"/>
</dbReference>
<feature type="domain" description="FAD-binding FR-type" evidence="2">
    <location>
        <begin position="392"/>
        <end position="521"/>
    </location>
</feature>
<gene>
    <name evidence="3" type="ORF">BK809_0003812</name>
</gene>
<comment type="caution">
    <text evidence="3">The sequence shown here is derived from an EMBL/GenBank/DDBJ whole genome shotgun (WGS) entry which is preliminary data.</text>
</comment>
<dbReference type="OrthoDB" id="436496at2759"/>
<proteinExistence type="predicted"/>
<reference evidence="3 4" key="1">
    <citation type="submission" date="2017-01" db="EMBL/GenBank/DDBJ databases">
        <title>Draft genome sequence of Diplodia seriata F98.1, a fungal species involved in grapevine trunk diseases.</title>
        <authorList>
            <person name="Robert-Siegwald G."/>
            <person name="Vallet J."/>
            <person name="Abou-Mansour E."/>
            <person name="Xu J."/>
            <person name="Rey P."/>
            <person name="Bertsch C."/>
            <person name="Rego C."/>
            <person name="Larignon P."/>
            <person name="Fontaine F."/>
            <person name="Lebrun M.-H."/>
        </authorList>
    </citation>
    <scope>NUCLEOTIDE SEQUENCE [LARGE SCALE GENOMIC DNA]</scope>
    <source>
        <strain evidence="3 4">F98.1</strain>
    </source>
</reference>
<dbReference type="GO" id="GO:0016491">
    <property type="term" value="F:oxidoreductase activity"/>
    <property type="evidence" value="ECO:0007669"/>
    <property type="project" value="InterPro"/>
</dbReference>
<evidence type="ECO:0000256" key="1">
    <source>
        <dbReference type="SAM" id="MobiDB-lite"/>
    </source>
</evidence>
<accession>A0A1S8BGS2</accession>
<feature type="region of interest" description="Disordered" evidence="1">
    <location>
        <begin position="142"/>
        <end position="163"/>
    </location>
</feature>
<dbReference type="PANTHER" id="PTHR42815:SF2">
    <property type="entry name" value="FAD-BINDING, PUTATIVE (AFU_ORTHOLOGUE AFUA_6G07600)-RELATED"/>
    <property type="match status" value="1"/>
</dbReference>